<sequence>MTNTNYEAWRSELSKIQTRIDELDEAFWSKYCDGEIEYTEEQFQEAEAAHMIERRKIVEELEAHARNAPAICA</sequence>
<dbReference type="GeneID" id="55630548"/>
<evidence type="ECO:0000313" key="2">
    <source>
        <dbReference type="Proteomes" id="UP000501526"/>
    </source>
</evidence>
<reference evidence="1 2" key="1">
    <citation type="submission" date="2020-04" db="EMBL/GenBank/DDBJ databases">
        <authorList>
            <person name="Chase M.A."/>
            <person name="Coleman C.N."/>
            <person name="Cunha M.O."/>
            <person name="Daffner M."/>
            <person name="Deam C.J."/>
            <person name="Deloso L.J."/>
            <person name="Desomma A.M."/>
            <person name="Gallardo J."/>
            <person name="Horne M.E."/>
            <person name="Kanahan O.P."/>
            <person name="Lam V."/>
            <person name="Morgan R.T."/>
            <person name="Mustor E.M."/>
            <person name="Ricardo-Iglesias M."/>
            <person name="Sartorio C.J."/>
            <person name="Sciacchitano A.R."/>
            <person name="Tvenstrup A.W."/>
            <person name="Wood A.R."/>
            <person name="Pollenz R.S."/>
            <person name="Garlena R.A."/>
            <person name="Russell D.A."/>
            <person name="Pope W.H."/>
            <person name="Jacobs-Sera D."/>
            <person name="Hatfull G.F."/>
        </authorList>
    </citation>
    <scope>NUCLEOTIDE SEQUENCE [LARGE SCALE GENOMIC DNA]</scope>
</reference>
<keyword evidence="2" id="KW-1185">Reference proteome</keyword>
<dbReference type="EMBL" id="MT310850">
    <property type="protein sequence ID" value="QJD49615.1"/>
    <property type="molecule type" value="Genomic_DNA"/>
</dbReference>
<dbReference type="Proteomes" id="UP000501526">
    <property type="component" value="Segment"/>
</dbReference>
<organism evidence="1 2">
    <name type="scientific">Gordonia phage Secretariat</name>
    <dbReference type="NCBI Taxonomy" id="2725616"/>
    <lineage>
        <taxon>Viruses</taxon>
        <taxon>Duplodnaviria</taxon>
        <taxon>Heunggongvirae</taxon>
        <taxon>Uroviricota</taxon>
        <taxon>Caudoviricetes</taxon>
        <taxon>Deejayvirinae</taxon>
        <taxon>Secretariatvirus</taxon>
        <taxon>Secretariatvirus secretariat</taxon>
    </lineage>
</organism>
<evidence type="ECO:0000313" key="1">
    <source>
        <dbReference type="EMBL" id="QJD49615.1"/>
    </source>
</evidence>
<dbReference type="RefSeq" id="YP_009859448.1">
    <property type="nucleotide sequence ID" value="NC_048876.1"/>
</dbReference>
<protein>
    <submittedName>
        <fullName evidence="1">Uncharacterized protein</fullName>
    </submittedName>
</protein>
<accession>A0A6M3SUK1</accession>
<proteinExistence type="predicted"/>
<name>A0A6M3SUK1_9CAUD</name>
<gene>
    <name evidence="1" type="primary">38</name>
    <name evidence="1" type="ORF">SEA_SECRETARIAT_38</name>
</gene>
<dbReference type="KEGG" id="vg:55630548"/>